<dbReference type="Proteomes" id="UP000838308">
    <property type="component" value="Unassembled WGS sequence"/>
</dbReference>
<organism evidence="1 2">
    <name type="scientific">Neobacillus rhizosphaerae</name>
    <dbReference type="NCBI Taxonomy" id="2880965"/>
    <lineage>
        <taxon>Bacteria</taxon>
        <taxon>Bacillati</taxon>
        <taxon>Bacillota</taxon>
        <taxon>Bacilli</taxon>
        <taxon>Bacillales</taxon>
        <taxon>Bacillaceae</taxon>
        <taxon>Neobacillus</taxon>
    </lineage>
</organism>
<accession>A0ABM9EWI8</accession>
<keyword evidence="2" id="KW-1185">Reference proteome</keyword>
<evidence type="ECO:0000313" key="2">
    <source>
        <dbReference type="Proteomes" id="UP000838308"/>
    </source>
</evidence>
<evidence type="ECO:0000313" key="1">
    <source>
        <dbReference type="EMBL" id="CAH2717051.1"/>
    </source>
</evidence>
<dbReference type="EMBL" id="CALBWS010000037">
    <property type="protein sequence ID" value="CAH2717051.1"/>
    <property type="molecule type" value="Genomic_DNA"/>
</dbReference>
<sequence>MRAYVVFLSKTGAFLQYRSITDVQNGLPQSGTIPE</sequence>
<comment type="caution">
    <text evidence="1">The sequence shown here is derived from an EMBL/GenBank/DDBJ whole genome shotgun (WGS) entry which is preliminary data.</text>
</comment>
<protein>
    <submittedName>
        <fullName evidence="1">Uncharacterized protein</fullName>
    </submittedName>
</protein>
<name>A0ABM9EWI8_9BACI</name>
<reference evidence="1" key="1">
    <citation type="submission" date="2022-04" db="EMBL/GenBank/DDBJ databases">
        <authorList>
            <person name="Criscuolo A."/>
        </authorList>
    </citation>
    <scope>NUCLEOTIDE SEQUENCE</scope>
    <source>
        <strain evidence="1">CIP111895</strain>
    </source>
</reference>
<gene>
    <name evidence="1" type="ORF">BACCIP111895_04240</name>
</gene>
<proteinExistence type="predicted"/>